<dbReference type="PANTHER" id="PTHR21310">
    <property type="entry name" value="AMINOGLYCOSIDE PHOSPHOTRANSFERASE-RELATED-RELATED"/>
    <property type="match status" value="1"/>
</dbReference>
<evidence type="ECO:0000313" key="3">
    <source>
        <dbReference type="EMBL" id="KAK4129915.1"/>
    </source>
</evidence>
<evidence type="ECO:0000313" key="4">
    <source>
        <dbReference type="Proteomes" id="UP001304895"/>
    </source>
</evidence>
<dbReference type="AlphaFoldDB" id="A0AAN6UBF6"/>
<comment type="caution">
    <text evidence="3">The sequence shown here is derived from an EMBL/GenBank/DDBJ whole genome shotgun (WGS) entry which is preliminary data.</text>
</comment>
<evidence type="ECO:0000256" key="1">
    <source>
        <dbReference type="SAM" id="MobiDB-lite"/>
    </source>
</evidence>
<dbReference type="Proteomes" id="UP001304895">
    <property type="component" value="Unassembled WGS sequence"/>
</dbReference>
<reference evidence="3" key="2">
    <citation type="submission" date="2023-05" db="EMBL/GenBank/DDBJ databases">
        <authorList>
            <consortium name="Lawrence Berkeley National Laboratory"/>
            <person name="Steindorff A."/>
            <person name="Hensen N."/>
            <person name="Bonometti L."/>
            <person name="Westerberg I."/>
            <person name="Brannstrom I.O."/>
            <person name="Guillou S."/>
            <person name="Cros-Aarteil S."/>
            <person name="Calhoun S."/>
            <person name="Haridas S."/>
            <person name="Kuo A."/>
            <person name="Mondo S."/>
            <person name="Pangilinan J."/>
            <person name="Riley R."/>
            <person name="Labutti K."/>
            <person name="Andreopoulos B."/>
            <person name="Lipzen A."/>
            <person name="Chen C."/>
            <person name="Yanf M."/>
            <person name="Daum C."/>
            <person name="Ng V."/>
            <person name="Clum A."/>
            <person name="Ohm R."/>
            <person name="Martin F."/>
            <person name="Silar P."/>
            <person name="Natvig D."/>
            <person name="Lalanne C."/>
            <person name="Gautier V."/>
            <person name="Ament-Velasquez S.L."/>
            <person name="Kruys A."/>
            <person name="Hutchinson M.I."/>
            <person name="Powell A.J."/>
            <person name="Barry K."/>
            <person name="Miller A.N."/>
            <person name="Grigoriev I.V."/>
            <person name="Debuchy R."/>
            <person name="Gladieux P."/>
            <person name="Thoren M.H."/>
            <person name="Johannesson H."/>
        </authorList>
    </citation>
    <scope>NUCLEOTIDE SEQUENCE</scope>
    <source>
        <strain evidence="3">CBS 123565</strain>
    </source>
</reference>
<dbReference type="InterPro" id="IPR051678">
    <property type="entry name" value="AGP_Transferase"/>
</dbReference>
<proteinExistence type="predicted"/>
<gene>
    <name evidence="3" type="ORF">BT67DRAFT_459063</name>
</gene>
<dbReference type="InterPro" id="IPR002575">
    <property type="entry name" value="Aminoglycoside_PTrfase"/>
</dbReference>
<feature type="region of interest" description="Disordered" evidence="1">
    <location>
        <begin position="326"/>
        <end position="401"/>
    </location>
</feature>
<dbReference type="InterPro" id="IPR011009">
    <property type="entry name" value="Kinase-like_dom_sf"/>
</dbReference>
<evidence type="ECO:0000259" key="2">
    <source>
        <dbReference type="Pfam" id="PF01636"/>
    </source>
</evidence>
<feature type="compositionally biased region" description="Basic and acidic residues" evidence="1">
    <location>
        <begin position="354"/>
        <end position="364"/>
    </location>
</feature>
<accession>A0AAN6UBF6</accession>
<sequence length="421" mass="46929">MDGTKGLAPAGQTSSNRVVKVNRTTVAARYNIKVLRGLETALLMYPEANLDDLLSSSYPQQLKLHGTDPATIVHELSPELQDLLGHHEQLSEAAIKLLDESEVLYKSAWAASCMVFRGSDGIVAKVTLEEHITTEYRTLPCLQEQVRISPKPVVNVSEFEDFIFTGSKTASHMYTQFLPSLMPESQAKVVFTHGDSRPANIMVRRDEEGSWTVVSIIDWESSGSYPKYWECVKMTNILSPRHRDDWYLLLPEFLSPRQFPVQWLRIGTGTKVMKKRRTIISSTPTLLFLSRLILSRITPLAYWREGSALAAQVSPASQANARDLQQFKPCPEGPAESSDPPSVPSQASSGTSSLERRNEEDKGNIADGQDTAETSDSECGSPIQLPSPPRDKPPPQRKHRYGYTPSCFHCLSFTDPNFVSF</sequence>
<dbReference type="Gene3D" id="3.90.1200.10">
    <property type="match status" value="1"/>
</dbReference>
<name>A0AAN6UBF6_9PEZI</name>
<dbReference type="PANTHER" id="PTHR21310:SF58">
    <property type="entry name" value="AMINOGLYCOSIDE PHOSPHOTRANSFERASE DOMAIN-CONTAINING PROTEIN"/>
    <property type="match status" value="1"/>
</dbReference>
<protein>
    <recommendedName>
        <fullName evidence="2">Aminoglycoside phosphotransferase domain-containing protein</fullName>
    </recommendedName>
</protein>
<keyword evidence="4" id="KW-1185">Reference proteome</keyword>
<organism evidence="3 4">
    <name type="scientific">Trichocladium antarcticum</name>
    <dbReference type="NCBI Taxonomy" id="1450529"/>
    <lineage>
        <taxon>Eukaryota</taxon>
        <taxon>Fungi</taxon>
        <taxon>Dikarya</taxon>
        <taxon>Ascomycota</taxon>
        <taxon>Pezizomycotina</taxon>
        <taxon>Sordariomycetes</taxon>
        <taxon>Sordariomycetidae</taxon>
        <taxon>Sordariales</taxon>
        <taxon>Chaetomiaceae</taxon>
        <taxon>Trichocladium</taxon>
    </lineage>
</organism>
<dbReference type="SUPFAM" id="SSF56112">
    <property type="entry name" value="Protein kinase-like (PK-like)"/>
    <property type="match status" value="1"/>
</dbReference>
<feature type="domain" description="Aminoglycoside phosphotransferase" evidence="2">
    <location>
        <begin position="177"/>
        <end position="238"/>
    </location>
</feature>
<reference evidence="3" key="1">
    <citation type="journal article" date="2023" name="Mol. Phylogenet. Evol.">
        <title>Genome-scale phylogeny and comparative genomics of the fungal order Sordariales.</title>
        <authorList>
            <person name="Hensen N."/>
            <person name="Bonometti L."/>
            <person name="Westerberg I."/>
            <person name="Brannstrom I.O."/>
            <person name="Guillou S."/>
            <person name="Cros-Aarteil S."/>
            <person name="Calhoun S."/>
            <person name="Haridas S."/>
            <person name="Kuo A."/>
            <person name="Mondo S."/>
            <person name="Pangilinan J."/>
            <person name="Riley R."/>
            <person name="LaButti K."/>
            <person name="Andreopoulos B."/>
            <person name="Lipzen A."/>
            <person name="Chen C."/>
            <person name="Yan M."/>
            <person name="Daum C."/>
            <person name="Ng V."/>
            <person name="Clum A."/>
            <person name="Steindorff A."/>
            <person name="Ohm R.A."/>
            <person name="Martin F."/>
            <person name="Silar P."/>
            <person name="Natvig D.O."/>
            <person name="Lalanne C."/>
            <person name="Gautier V."/>
            <person name="Ament-Velasquez S.L."/>
            <person name="Kruys A."/>
            <person name="Hutchinson M.I."/>
            <person name="Powell A.J."/>
            <person name="Barry K."/>
            <person name="Miller A.N."/>
            <person name="Grigoriev I.V."/>
            <person name="Debuchy R."/>
            <person name="Gladieux P."/>
            <person name="Hiltunen Thoren M."/>
            <person name="Johannesson H."/>
        </authorList>
    </citation>
    <scope>NUCLEOTIDE SEQUENCE</scope>
    <source>
        <strain evidence="3">CBS 123565</strain>
    </source>
</reference>
<feature type="compositionally biased region" description="Polar residues" evidence="1">
    <location>
        <begin position="344"/>
        <end position="353"/>
    </location>
</feature>
<dbReference type="Pfam" id="PF01636">
    <property type="entry name" value="APH"/>
    <property type="match status" value="1"/>
</dbReference>
<dbReference type="EMBL" id="MU853448">
    <property type="protein sequence ID" value="KAK4129915.1"/>
    <property type="molecule type" value="Genomic_DNA"/>
</dbReference>